<gene>
    <name evidence="2" type="ORF">ACFPRC_00765</name>
</gene>
<dbReference type="EMBL" id="JBHSJO010000001">
    <property type="protein sequence ID" value="MFC5013401.1"/>
    <property type="molecule type" value="Genomic_DNA"/>
</dbReference>
<dbReference type="Gene3D" id="1.10.238.10">
    <property type="entry name" value="EF-hand"/>
    <property type="match status" value="1"/>
</dbReference>
<dbReference type="Proteomes" id="UP001595855">
    <property type="component" value="Unassembled WGS sequence"/>
</dbReference>
<sequence>MTPTKEATDRVQLVFTLFDADGNGYLESADFALMSDRVVAAVPSAGDAVKERLAASFRRYGDTLLTELDANGDGRISPEEFASVVLNPQRFDAAVDEFAEALAAMGDPEGDGLVARPEFVALMIAIGFERRNIGALFDAFGPDEADRIGVATWADGIRDYYRPEKSGIAGDHLTAGVSG</sequence>
<evidence type="ECO:0000313" key="2">
    <source>
        <dbReference type="EMBL" id="MFC5013401.1"/>
    </source>
</evidence>
<dbReference type="PROSITE" id="PS50222">
    <property type="entry name" value="EF_HAND_2"/>
    <property type="match status" value="1"/>
</dbReference>
<dbReference type="InterPro" id="IPR002048">
    <property type="entry name" value="EF_hand_dom"/>
</dbReference>
<protein>
    <submittedName>
        <fullName evidence="2">EF-hand domain-containing protein</fullName>
    </submittedName>
</protein>
<evidence type="ECO:0000313" key="3">
    <source>
        <dbReference type="Proteomes" id="UP001595855"/>
    </source>
</evidence>
<dbReference type="SUPFAM" id="SSF47473">
    <property type="entry name" value="EF-hand"/>
    <property type="match status" value="1"/>
</dbReference>
<reference evidence="3" key="1">
    <citation type="journal article" date="2019" name="Int. J. Syst. Evol. Microbiol.">
        <title>The Global Catalogue of Microorganisms (GCM) 10K type strain sequencing project: providing services to taxonomists for standard genome sequencing and annotation.</title>
        <authorList>
            <consortium name="The Broad Institute Genomics Platform"/>
            <consortium name="The Broad Institute Genome Sequencing Center for Infectious Disease"/>
            <person name="Wu L."/>
            <person name="Ma J."/>
        </authorList>
    </citation>
    <scope>NUCLEOTIDE SEQUENCE [LARGE SCALE GENOMIC DNA]</scope>
    <source>
        <strain evidence="3">CGMCC 4.1542</strain>
    </source>
</reference>
<dbReference type="Pfam" id="PF13499">
    <property type="entry name" value="EF-hand_7"/>
    <property type="match status" value="1"/>
</dbReference>
<dbReference type="RefSeq" id="WP_271413733.1">
    <property type="nucleotide sequence ID" value="NZ_BAAATN010000014.1"/>
</dbReference>
<name>A0ABV9WN11_9ACTN</name>
<evidence type="ECO:0000259" key="1">
    <source>
        <dbReference type="PROSITE" id="PS50222"/>
    </source>
</evidence>
<dbReference type="InterPro" id="IPR011992">
    <property type="entry name" value="EF-hand-dom_pair"/>
</dbReference>
<accession>A0ABV9WN11</accession>
<dbReference type="SMART" id="SM00054">
    <property type="entry name" value="EFh"/>
    <property type="match status" value="3"/>
</dbReference>
<organism evidence="2 3">
    <name type="scientific">Streptomyces lienomycini</name>
    <dbReference type="NCBI Taxonomy" id="284035"/>
    <lineage>
        <taxon>Bacteria</taxon>
        <taxon>Bacillati</taxon>
        <taxon>Actinomycetota</taxon>
        <taxon>Actinomycetes</taxon>
        <taxon>Kitasatosporales</taxon>
        <taxon>Streptomycetaceae</taxon>
        <taxon>Streptomyces</taxon>
    </lineage>
</organism>
<dbReference type="PROSITE" id="PS00018">
    <property type="entry name" value="EF_HAND_1"/>
    <property type="match status" value="2"/>
</dbReference>
<dbReference type="CDD" id="cd00051">
    <property type="entry name" value="EFh"/>
    <property type="match status" value="1"/>
</dbReference>
<comment type="caution">
    <text evidence="2">The sequence shown here is derived from an EMBL/GenBank/DDBJ whole genome shotgun (WGS) entry which is preliminary data.</text>
</comment>
<feature type="domain" description="EF-hand" evidence="1">
    <location>
        <begin position="6"/>
        <end position="41"/>
    </location>
</feature>
<dbReference type="InterPro" id="IPR018247">
    <property type="entry name" value="EF_Hand_1_Ca_BS"/>
</dbReference>
<proteinExistence type="predicted"/>
<keyword evidence="3" id="KW-1185">Reference proteome</keyword>